<dbReference type="SUPFAM" id="SSF55781">
    <property type="entry name" value="GAF domain-like"/>
    <property type="match status" value="1"/>
</dbReference>
<dbReference type="InterPro" id="IPR029016">
    <property type="entry name" value="GAF-like_dom_sf"/>
</dbReference>
<name>A0AAV3X729_9CYAN</name>
<dbReference type="RefSeq" id="WP_226574722.1">
    <property type="nucleotide sequence ID" value="NZ_BLAY01000006.1"/>
</dbReference>
<comment type="caution">
    <text evidence="1">The sequence shown here is derived from an EMBL/GenBank/DDBJ whole genome shotgun (WGS) entry which is preliminary data.</text>
</comment>
<evidence type="ECO:0000313" key="2">
    <source>
        <dbReference type="Proteomes" id="UP001050975"/>
    </source>
</evidence>
<accession>A0AAV3X729</accession>
<reference evidence="1" key="1">
    <citation type="submission" date="2019-10" db="EMBL/GenBank/DDBJ databases">
        <title>Draft genome sequece of Microseira wollei NIES-4236.</title>
        <authorList>
            <person name="Yamaguchi H."/>
            <person name="Suzuki S."/>
            <person name="Kawachi M."/>
        </authorList>
    </citation>
    <scope>NUCLEOTIDE SEQUENCE</scope>
    <source>
        <strain evidence="1">NIES-4236</strain>
    </source>
</reference>
<organism evidence="1 2">
    <name type="scientific">Microseira wollei NIES-4236</name>
    <dbReference type="NCBI Taxonomy" id="2530354"/>
    <lineage>
        <taxon>Bacteria</taxon>
        <taxon>Bacillati</taxon>
        <taxon>Cyanobacteriota</taxon>
        <taxon>Cyanophyceae</taxon>
        <taxon>Oscillatoriophycideae</taxon>
        <taxon>Aerosakkonematales</taxon>
        <taxon>Aerosakkonemataceae</taxon>
        <taxon>Microseira</taxon>
    </lineage>
</organism>
<dbReference type="Gene3D" id="3.30.450.40">
    <property type="match status" value="1"/>
</dbReference>
<proteinExistence type="predicted"/>
<sequence length="54" mass="6163">MVVESVDPVWVSILGRKIEDTCLSADQCIEPYTKRRIRALTDIYSAGIDRCYVN</sequence>
<evidence type="ECO:0000313" key="1">
    <source>
        <dbReference type="EMBL" id="GET35890.1"/>
    </source>
</evidence>
<dbReference type="Proteomes" id="UP001050975">
    <property type="component" value="Unassembled WGS sequence"/>
</dbReference>
<dbReference type="EMBL" id="BLAY01000006">
    <property type="protein sequence ID" value="GET35890.1"/>
    <property type="molecule type" value="Genomic_DNA"/>
</dbReference>
<gene>
    <name evidence="1" type="ORF">MiSe_06380</name>
</gene>
<keyword evidence="2" id="KW-1185">Reference proteome</keyword>
<dbReference type="AlphaFoldDB" id="A0AAV3X729"/>
<protein>
    <submittedName>
        <fullName evidence="1">Methyl-accepting chemotaxis sensory transducer with GAF sensor</fullName>
    </submittedName>
</protein>